<dbReference type="KEGG" id="wms:ID128_05385"/>
<evidence type="ECO:0000313" key="2">
    <source>
        <dbReference type="Proteomes" id="UP000516514"/>
    </source>
</evidence>
<dbReference type="Proteomes" id="UP000516514">
    <property type="component" value="Chromosome"/>
</dbReference>
<dbReference type="RefSeq" id="WP_191111006.1">
    <property type="nucleotide sequence ID" value="NZ_CP061738.1"/>
</dbReference>
<accession>A0A7L7YRA2</accession>
<gene>
    <name evidence="1" type="ORF">ID128_05385</name>
</gene>
<protein>
    <submittedName>
        <fullName evidence="1">Uncharacterized protein</fullName>
    </submittedName>
</protein>
<organism evidence="1 2">
    <name type="scientific">Candidatus Wolbachia massiliensis</name>
    <dbReference type="NCBI Taxonomy" id="1845000"/>
    <lineage>
        <taxon>Bacteria</taxon>
        <taxon>Pseudomonadati</taxon>
        <taxon>Pseudomonadota</taxon>
        <taxon>Alphaproteobacteria</taxon>
        <taxon>Rickettsiales</taxon>
        <taxon>Anaplasmataceae</taxon>
        <taxon>Wolbachieae</taxon>
        <taxon>Wolbachia</taxon>
    </lineage>
</organism>
<evidence type="ECO:0000313" key="1">
    <source>
        <dbReference type="EMBL" id="QOD38197.1"/>
    </source>
</evidence>
<name>A0A7L7YRA2_9RICK</name>
<sequence>MADSGISITFNPKISHNLTRLSEITKEPVQELIERLIVEGIECEVDEIAFTDIVKECTAPGAETIKYEDFKQG</sequence>
<proteinExistence type="predicted"/>
<dbReference type="EMBL" id="CP061738">
    <property type="protein sequence ID" value="QOD38197.1"/>
    <property type="molecule type" value="Genomic_DNA"/>
</dbReference>
<keyword evidence="2" id="KW-1185">Reference proteome</keyword>
<reference evidence="1 2" key="1">
    <citation type="submission" date="2020-09" db="EMBL/GenBank/DDBJ databases">
        <title>An Earliest Endosymbiont, Wolbachia massiliensis sp. nov., Strain PL13 From the Bed Bug (Cimex hemipterius), Type strain of a New supergroup T.</title>
        <authorList>
            <person name="Laidoudi Y."/>
            <person name="Levasseur A."/>
            <person name="Medkour H."/>
            <person name="Maaloum M."/>
            <person name="BenKhedher M."/>
            <person name="Sambou M."/>
            <person name="Bassene H."/>
            <person name="Davoust B."/>
            <person name="Fenollar F."/>
            <person name="Raoult D."/>
            <person name="Mediannikov O."/>
        </authorList>
    </citation>
    <scope>NUCLEOTIDE SEQUENCE [LARGE SCALE GENOMIC DNA]</scope>
    <source>
        <strain evidence="1 2">PL13</strain>
    </source>
</reference>
<dbReference type="AlphaFoldDB" id="A0A7L7YRA2"/>